<accession>A0A8H5GCU7</accession>
<evidence type="ECO:0000313" key="6">
    <source>
        <dbReference type="Proteomes" id="UP000559256"/>
    </source>
</evidence>
<dbReference type="Gene3D" id="1.50.10.10">
    <property type="match status" value="1"/>
</dbReference>
<evidence type="ECO:0008006" key="7">
    <source>
        <dbReference type="Google" id="ProtNLM"/>
    </source>
</evidence>
<dbReference type="SUPFAM" id="SSF48208">
    <property type="entry name" value="Six-hairpin glycosidases"/>
    <property type="match status" value="1"/>
</dbReference>
<evidence type="ECO:0000313" key="5">
    <source>
        <dbReference type="EMBL" id="KAF5362622.1"/>
    </source>
</evidence>
<sequence length="1346" mass="145789">MTPTSIRNVEGDVGNEEGLLGDGSSGAKFSSKGAWVTVDFGKEVGGLISLTFDSTTSASSISLSFTESAQFIRPAASDDSSFPDASTTYDGVLLVPSTSILQSQSQSKGLWTQPSASLRAGFRFLTIVSNSNSSLTISNVTCEISFMPHVEDMTAYTGYFYAKDPGFVDDEDFLTKLWYAGAYTVQTNTVPVNTGRMVPFAPRGTWANNATLGIAGPIIVDGAKRDRAVWPGDMGIAVPTQFVSTMDLVPTKNALGTMFSHINPTTGALPESGPPLNQLSSDTYHMWTLIGTHNYYLYSGDIEWIQDIWANYTKAIAFLEGKVGSTGLMTVTGLRDWARQGGGGINAEGNAILYKTLLTATDLANAMNNTNLASAYAKNATNLKARFNDVFWMDNVGLYRDNSSTTLTPQDANSFAVLFNVTNTLEQKKRVSDGLMKNWNALGPLPPELPDTISPFISGFELQAHFEAGNGDRAMDLLHRTWGYMLYTNLSVQSTLLEGFTANGSLAYAIQLLKSNSYRANVGYNHDPAYTSHAHGWSSGPTSALTIYVLGLSVTAIQGEQWLLAPQIGVGGLTEAEGGFETQLGWFGASWSLGLDGSDGLARVNVTTPQGTKGVFRLPNVDDDNVPVSQVTVDGKKATVVNGQVALSGGSHRSPPSRIHGEWVTEVSASSLLPSIIVHLMRRDGVLSFASAMDSEKARLPGYRYGTPVQTRPRQSLWFSRRAFTHLVVLLGFCYWVNQVWRPSVNGFRSAISLAYIPSSSSPWELAAELTTEERNSLEPGTIIWGPCVPAVRNVDCGGIVVPKDHFDPTAGNAIIAFGKWKATKSPKKGSIFLNPGGPGGAGTRLVGTEQRGKALAKLLGDDYDLIGFDPRGIGSTVPATRCFPSPVTNALFFANTVIEQGITVPSISNLSSPRLYHGLVEQYRHFISLKQAQGELCRKNMGDELRYMGTATVVRDIDFMTKIMDGEDAKINYWGGSYGSILGAYLVNMLPHRIGYSVIDGIADPVSWSSEPSHKWPHNWLAHSEKTYQIFLKGCSEAGPNICPLTKYKGEPWKNIEARFEDFFDHLALAPLPVADGPRPGFLTSGTARGELYFAAIRRYQLKLMPRRGDIVIAFLQIFLQQPTWWPLAAQSYASAFAGNGSAIFNMLSLSYSANYDLTRLAVTCLDSPSNKSYPPTPEDLADQALKNLKDVSVHFGVSTGVSEPDGGCEYWPVKGPERFVGPWNASLDIPLLIVSNTADPITPMSSGLLINSLMPNSSTLLIQDGPGHCSVSLPSLCTIKAVRGYFAGQVPKNGTWCDVDVSPFPSEEDNEVLQSMSMEDKELMDAMRTAGDSMVEARFGHTLL</sequence>
<dbReference type="Gene3D" id="2.60.420.10">
    <property type="entry name" value="Maltose phosphorylase, domain 3"/>
    <property type="match status" value="1"/>
</dbReference>
<gene>
    <name evidence="5" type="ORF">D9758_009600</name>
</gene>
<proteinExistence type="predicted"/>
<dbReference type="InterPro" id="IPR013595">
    <property type="entry name" value="Pept_S33_TAP-like_C"/>
</dbReference>
<feature type="domain" description="Peptidase S33 tripeptidyl aminopeptidase-like C-terminal" evidence="3">
    <location>
        <begin position="1209"/>
        <end position="1299"/>
    </location>
</feature>
<evidence type="ECO:0000259" key="3">
    <source>
        <dbReference type="Pfam" id="PF08386"/>
    </source>
</evidence>
<dbReference type="Pfam" id="PF00561">
    <property type="entry name" value="Abhydrolase_1"/>
    <property type="match status" value="1"/>
</dbReference>
<name>A0A8H5GCU7_9AGAR</name>
<dbReference type="EMBL" id="JAACJM010000038">
    <property type="protein sequence ID" value="KAF5362622.1"/>
    <property type="molecule type" value="Genomic_DNA"/>
</dbReference>
<dbReference type="Proteomes" id="UP000559256">
    <property type="component" value="Unassembled WGS sequence"/>
</dbReference>
<feature type="domain" description="AB hydrolase-1" evidence="2">
    <location>
        <begin position="832"/>
        <end position="1020"/>
    </location>
</feature>
<reference evidence="5 6" key="1">
    <citation type="journal article" date="2020" name="ISME J.">
        <title>Uncovering the hidden diversity of litter-decomposition mechanisms in mushroom-forming fungi.</title>
        <authorList>
            <person name="Floudas D."/>
            <person name="Bentzer J."/>
            <person name="Ahren D."/>
            <person name="Johansson T."/>
            <person name="Persson P."/>
            <person name="Tunlid A."/>
        </authorList>
    </citation>
    <scope>NUCLEOTIDE SEQUENCE [LARGE SCALE GENOMIC DNA]</scope>
    <source>
        <strain evidence="5 6">CBS 291.85</strain>
    </source>
</reference>
<feature type="domain" description="Alpha-L-rhamnosidase six-hairpin glycosidase" evidence="4">
    <location>
        <begin position="218"/>
        <end position="438"/>
    </location>
</feature>
<organism evidence="5 6">
    <name type="scientific">Tetrapyrgos nigripes</name>
    <dbReference type="NCBI Taxonomy" id="182062"/>
    <lineage>
        <taxon>Eukaryota</taxon>
        <taxon>Fungi</taxon>
        <taxon>Dikarya</taxon>
        <taxon>Basidiomycota</taxon>
        <taxon>Agaricomycotina</taxon>
        <taxon>Agaricomycetes</taxon>
        <taxon>Agaricomycetidae</taxon>
        <taxon>Agaricales</taxon>
        <taxon>Marasmiineae</taxon>
        <taxon>Marasmiaceae</taxon>
        <taxon>Tetrapyrgos</taxon>
    </lineage>
</organism>
<dbReference type="InterPro" id="IPR008928">
    <property type="entry name" value="6-hairpin_glycosidase_sf"/>
</dbReference>
<dbReference type="GO" id="GO:0003824">
    <property type="term" value="F:catalytic activity"/>
    <property type="evidence" value="ECO:0007669"/>
    <property type="project" value="UniProtKB-ARBA"/>
</dbReference>
<dbReference type="InterPro" id="IPR035396">
    <property type="entry name" value="Bac_rhamnosid6H"/>
</dbReference>
<dbReference type="SUPFAM" id="SSF53474">
    <property type="entry name" value="alpha/beta-Hydrolases"/>
    <property type="match status" value="1"/>
</dbReference>
<dbReference type="Pfam" id="PF08386">
    <property type="entry name" value="Abhydrolase_4"/>
    <property type="match status" value="1"/>
</dbReference>
<dbReference type="Pfam" id="PF17389">
    <property type="entry name" value="Bac_rhamnosid6H"/>
    <property type="match status" value="1"/>
</dbReference>
<protein>
    <recommendedName>
        <fullName evidence="7">Alpha-L-rhamnosidase</fullName>
    </recommendedName>
</protein>
<dbReference type="PANTHER" id="PTHR34987:SF5">
    <property type="entry name" value="ALPHA-RHAMNOSIDASE"/>
    <property type="match status" value="1"/>
</dbReference>
<dbReference type="InterPro" id="IPR029058">
    <property type="entry name" value="AB_hydrolase_fold"/>
</dbReference>
<dbReference type="InterPro" id="IPR000073">
    <property type="entry name" value="AB_hydrolase_1"/>
</dbReference>
<evidence type="ECO:0000256" key="1">
    <source>
        <dbReference type="SAM" id="MobiDB-lite"/>
    </source>
</evidence>
<evidence type="ECO:0000259" key="4">
    <source>
        <dbReference type="Pfam" id="PF17389"/>
    </source>
</evidence>
<feature type="region of interest" description="Disordered" evidence="1">
    <location>
        <begin position="1"/>
        <end position="21"/>
    </location>
</feature>
<dbReference type="GO" id="GO:0005975">
    <property type="term" value="P:carbohydrate metabolic process"/>
    <property type="evidence" value="ECO:0007669"/>
    <property type="project" value="InterPro"/>
</dbReference>
<comment type="caution">
    <text evidence="5">The sequence shown here is derived from an EMBL/GenBank/DDBJ whole genome shotgun (WGS) entry which is preliminary data.</text>
</comment>
<dbReference type="Gene3D" id="3.40.50.1820">
    <property type="entry name" value="alpha/beta hydrolase"/>
    <property type="match status" value="1"/>
</dbReference>
<dbReference type="InterPro" id="IPR012341">
    <property type="entry name" value="6hp_glycosidase-like_sf"/>
</dbReference>
<evidence type="ECO:0000259" key="2">
    <source>
        <dbReference type="Pfam" id="PF00561"/>
    </source>
</evidence>
<dbReference type="OrthoDB" id="10036721at2759"/>
<keyword evidence="6" id="KW-1185">Reference proteome</keyword>
<dbReference type="PANTHER" id="PTHR34987">
    <property type="entry name" value="C, PUTATIVE (AFU_ORTHOLOGUE AFUA_3G02880)-RELATED"/>
    <property type="match status" value="1"/>
</dbReference>